<comment type="similarity">
    <text evidence="1 2">Belongs to the glycosyl hydrolase 31 family.</text>
</comment>
<evidence type="ECO:0000313" key="10">
    <source>
        <dbReference type="Proteomes" id="UP000663866"/>
    </source>
</evidence>
<keyword evidence="2" id="KW-0378">Hydrolase</keyword>
<keyword evidence="3" id="KW-1133">Transmembrane helix</keyword>
<dbReference type="Pfam" id="PF13802">
    <property type="entry name" value="Gal_mutarotas_2"/>
    <property type="match status" value="1"/>
</dbReference>
<dbReference type="SUPFAM" id="SSF74650">
    <property type="entry name" value="Galactose mutarotase-like"/>
    <property type="match status" value="1"/>
</dbReference>
<evidence type="ECO:0000259" key="4">
    <source>
        <dbReference type="Pfam" id="PF01055"/>
    </source>
</evidence>
<keyword evidence="3" id="KW-0812">Transmembrane</keyword>
<dbReference type="PANTHER" id="PTHR46959:SF2">
    <property type="entry name" value="SULFOQUINOVOSIDASE"/>
    <property type="match status" value="1"/>
</dbReference>
<evidence type="ECO:0000313" key="9">
    <source>
        <dbReference type="Proteomes" id="UP000663842"/>
    </source>
</evidence>
<keyword evidence="2" id="KW-0326">Glycosidase</keyword>
<dbReference type="GO" id="GO:0030246">
    <property type="term" value="F:carbohydrate binding"/>
    <property type="evidence" value="ECO:0007669"/>
    <property type="project" value="InterPro"/>
</dbReference>
<dbReference type="InterPro" id="IPR000322">
    <property type="entry name" value="Glyco_hydro_31_TIM"/>
</dbReference>
<dbReference type="GO" id="GO:0090599">
    <property type="term" value="F:alpha-glucosidase activity"/>
    <property type="evidence" value="ECO:0007669"/>
    <property type="project" value="UniProtKB-ARBA"/>
</dbReference>
<dbReference type="InterPro" id="IPR048395">
    <property type="entry name" value="Glyco_hydro_31_C"/>
</dbReference>
<evidence type="ECO:0000256" key="1">
    <source>
        <dbReference type="ARBA" id="ARBA00007806"/>
    </source>
</evidence>
<keyword evidence="3" id="KW-0472">Membrane</keyword>
<gene>
    <name evidence="7" type="ORF">OVN521_LOCUS4395</name>
    <name evidence="8" type="ORF">UXM345_LOCUS7825</name>
</gene>
<protein>
    <submittedName>
        <fullName evidence="8">Uncharacterized protein</fullName>
    </submittedName>
</protein>
<evidence type="ECO:0000259" key="6">
    <source>
        <dbReference type="Pfam" id="PF21365"/>
    </source>
</evidence>
<sequence length="1076" mass="123614">MSNSLSCNRDLFFRPNSIPPPYVSYGQQSICTNGHIGSDSQDQIRNMPLTQRNDLLVPVENSLTRASTSTNITTKLQAFYIFSSITYLLWGGMAIGLEISILVYSSSVYYRGVFTGGIMMGAALHMLFAACRISYSINYMIRLLIFVLISCIVGVSLSIVDSSVSKKCINPINNTMCDEHTGPSVFLTDDCPSSFNIETNATDISFQTSSTLLIILSKSSFKLTIIDQTTRNVLLQSSRDIFAGVWDGAYENLYSGYMFRVGYEKDYRAIGVLKSYACSSSSKSIIFSFNEFYLTFIQQEKNDRNIHLQIEYTGFKEHFNTQPSHYLFPFLTLSFKTRDINEDYYGFGSYWGFTRFRGKKLYTWSEEGSWSFFNFSSRIPQSNATYIPMPLFISNRQYAVWVNESRRVNFDLSSPNEWIIQSEWNTTNIQFYFPVENSFLSKPNMSRPFERFFNLYKKQNRKINPSFTALVQARGETTRIPPLFVFGPWKQTGNVLNNQTEIDVVQRMIALDIPITVRIGVLHFFPSGSQQGHEDEIRQENAVYKELGVISMCYFNPYVSTSYKKLFNECLENDYFLKNSSNQAYLFPYFGDPISRHFFVGSIDFSNKNASLWYQKQIQESIDLGHNGFMLDFGEYTPVNSISSNGMNGHEMHNHFIELYQKTVYEMTLNSTAVESLLHLDDNEKKSLSINYQSDFLFHARSGYTHSAQYSQLHWTGDASADWNIYSGLPAHVQACLGVGISGVSYCSSPIGGYVCEFYPDLTVELLTRWLQVGTFSGFMHDETEGSTCTQERVQVFTNNQTEYVWRKYAKLRTQLFPYIYTLAHEAHATGLPITRHHLLAYYNDETAIQQEYQYTFGNDLLVAPIVHQNQLEQDVYLPLGENWIDISTNLIYDHDPDGRYRLGKIDIFHGGQWIMNVRGDLLTIPLFARAGSIIPLIDPSVFTLNHGQPISIYDRSYILHLWIFLNEQNEANGLVWDGFNIQINTCNLNQSLCMTIDDPLNRLLVLQLPFNKSPNTITSSTMQSFERVNNWQIVAKILPKEQLQNCFTYDIENHVIWIAIVLPQQQSSFQYQIDF</sequence>
<feature type="transmembrane region" description="Helical" evidence="3">
    <location>
        <begin position="109"/>
        <end position="131"/>
    </location>
</feature>
<dbReference type="Gene3D" id="2.60.40.1180">
    <property type="entry name" value="Golgi alpha-mannosidase II"/>
    <property type="match status" value="1"/>
</dbReference>
<dbReference type="EMBL" id="CAJOBG010000405">
    <property type="protein sequence ID" value="CAF3810114.1"/>
    <property type="molecule type" value="Genomic_DNA"/>
</dbReference>
<dbReference type="Proteomes" id="UP000663866">
    <property type="component" value="Unassembled WGS sequence"/>
</dbReference>
<dbReference type="CDD" id="cd14752">
    <property type="entry name" value="GH31_N"/>
    <property type="match status" value="1"/>
</dbReference>
<accession>A0A819EFC1</accession>
<dbReference type="Proteomes" id="UP000663842">
    <property type="component" value="Unassembled WGS sequence"/>
</dbReference>
<dbReference type="EMBL" id="CAJOBF010000662">
    <property type="protein sequence ID" value="CAF3851012.1"/>
    <property type="molecule type" value="Genomic_DNA"/>
</dbReference>
<feature type="transmembrane region" description="Helical" evidence="3">
    <location>
        <begin position="79"/>
        <end position="103"/>
    </location>
</feature>
<organism evidence="8 9">
    <name type="scientific">Rotaria magnacalcarata</name>
    <dbReference type="NCBI Taxonomy" id="392030"/>
    <lineage>
        <taxon>Eukaryota</taxon>
        <taxon>Metazoa</taxon>
        <taxon>Spiralia</taxon>
        <taxon>Gnathifera</taxon>
        <taxon>Rotifera</taxon>
        <taxon>Eurotatoria</taxon>
        <taxon>Bdelloidea</taxon>
        <taxon>Philodinida</taxon>
        <taxon>Philodinidae</taxon>
        <taxon>Rotaria</taxon>
    </lineage>
</organism>
<dbReference type="AlphaFoldDB" id="A0A819EFC1"/>
<dbReference type="InterPro" id="IPR011013">
    <property type="entry name" value="Gal_mutarotase_sf_dom"/>
</dbReference>
<dbReference type="InterPro" id="IPR052990">
    <property type="entry name" value="Sulfoquinovosidase_GH31"/>
</dbReference>
<feature type="domain" description="Glycoside hydrolase family 31 TIM barrel" evidence="4">
    <location>
        <begin position="479"/>
        <end position="823"/>
    </location>
</feature>
<evidence type="ECO:0000256" key="2">
    <source>
        <dbReference type="RuleBase" id="RU361185"/>
    </source>
</evidence>
<feature type="domain" description="Glycosyl hydrolase family 31 C-terminal" evidence="6">
    <location>
        <begin position="831"/>
        <end position="935"/>
    </location>
</feature>
<dbReference type="SUPFAM" id="SSF51445">
    <property type="entry name" value="(Trans)glycosidases"/>
    <property type="match status" value="1"/>
</dbReference>
<proteinExistence type="inferred from homology"/>
<feature type="domain" description="Glycoside hydrolase family 31 N-terminal" evidence="5">
    <location>
        <begin position="194"/>
        <end position="411"/>
    </location>
</feature>
<evidence type="ECO:0000259" key="5">
    <source>
        <dbReference type="Pfam" id="PF13802"/>
    </source>
</evidence>
<comment type="caution">
    <text evidence="8">The sequence shown here is derived from an EMBL/GenBank/DDBJ whole genome shotgun (WGS) entry which is preliminary data.</text>
</comment>
<dbReference type="Pfam" id="PF01055">
    <property type="entry name" value="Glyco_hydro_31_2nd"/>
    <property type="match status" value="1"/>
</dbReference>
<evidence type="ECO:0000313" key="8">
    <source>
        <dbReference type="EMBL" id="CAF3851012.1"/>
    </source>
</evidence>
<dbReference type="Gene3D" id="3.20.20.80">
    <property type="entry name" value="Glycosidases"/>
    <property type="match status" value="1"/>
</dbReference>
<dbReference type="InterPro" id="IPR017853">
    <property type="entry name" value="GH"/>
</dbReference>
<reference evidence="8" key="1">
    <citation type="submission" date="2021-02" db="EMBL/GenBank/DDBJ databases">
        <authorList>
            <person name="Nowell W R."/>
        </authorList>
    </citation>
    <scope>NUCLEOTIDE SEQUENCE</scope>
</reference>
<dbReference type="GO" id="GO:0005975">
    <property type="term" value="P:carbohydrate metabolic process"/>
    <property type="evidence" value="ECO:0007669"/>
    <property type="project" value="InterPro"/>
</dbReference>
<dbReference type="SUPFAM" id="SSF51011">
    <property type="entry name" value="Glycosyl hydrolase domain"/>
    <property type="match status" value="1"/>
</dbReference>
<name>A0A819EFC1_9BILA</name>
<evidence type="ECO:0000313" key="7">
    <source>
        <dbReference type="EMBL" id="CAF3810114.1"/>
    </source>
</evidence>
<dbReference type="Pfam" id="PF21365">
    <property type="entry name" value="Glyco_hydro_31_3rd"/>
    <property type="match status" value="1"/>
</dbReference>
<dbReference type="Gene3D" id="2.60.40.1760">
    <property type="entry name" value="glycosyl hydrolase (family 31)"/>
    <property type="match status" value="1"/>
</dbReference>
<evidence type="ECO:0000256" key="3">
    <source>
        <dbReference type="SAM" id="Phobius"/>
    </source>
</evidence>
<dbReference type="InterPro" id="IPR025887">
    <property type="entry name" value="Glyco_hydro_31_N_dom"/>
</dbReference>
<dbReference type="PANTHER" id="PTHR46959">
    <property type="entry name" value="SULFOQUINOVOSIDASE"/>
    <property type="match status" value="1"/>
</dbReference>
<feature type="transmembrane region" description="Helical" evidence="3">
    <location>
        <begin position="143"/>
        <end position="160"/>
    </location>
</feature>
<keyword evidence="10" id="KW-1185">Reference proteome</keyword>
<dbReference type="InterPro" id="IPR013780">
    <property type="entry name" value="Glyco_hydro_b"/>
</dbReference>